<dbReference type="EMBL" id="NMUL01000098">
    <property type="protein sequence ID" value="OXM59117.1"/>
    <property type="molecule type" value="Genomic_DNA"/>
</dbReference>
<dbReference type="AlphaFoldDB" id="A0A229SJJ8"/>
<keyword evidence="2" id="KW-1185">Reference proteome</keyword>
<evidence type="ECO:0000313" key="1">
    <source>
        <dbReference type="EMBL" id="OXM59117.1"/>
    </source>
</evidence>
<gene>
    <name evidence="1" type="ORF">CF165_49310</name>
</gene>
<name>A0A229SJJ8_9PSEU</name>
<organism evidence="1 2">
    <name type="scientific">Amycolatopsis vastitatis</name>
    <dbReference type="NCBI Taxonomy" id="1905142"/>
    <lineage>
        <taxon>Bacteria</taxon>
        <taxon>Bacillati</taxon>
        <taxon>Actinomycetota</taxon>
        <taxon>Actinomycetes</taxon>
        <taxon>Pseudonocardiales</taxon>
        <taxon>Pseudonocardiaceae</taxon>
        <taxon>Amycolatopsis</taxon>
    </lineage>
</organism>
<reference evidence="2" key="1">
    <citation type="submission" date="2017-07" db="EMBL/GenBank/DDBJ databases">
        <title>Comparative genome mining reveals phylogenetic distribution patterns of secondary metabolites in Amycolatopsis.</title>
        <authorList>
            <person name="Adamek M."/>
            <person name="Alanjary M."/>
            <person name="Sales-Ortells H."/>
            <person name="Goodfellow M."/>
            <person name="Bull A.T."/>
            <person name="Kalinowski J."/>
            <person name="Ziemert N."/>
        </authorList>
    </citation>
    <scope>NUCLEOTIDE SEQUENCE [LARGE SCALE GENOMIC DNA]</scope>
    <source>
        <strain evidence="2">H5</strain>
    </source>
</reference>
<dbReference type="Proteomes" id="UP000215199">
    <property type="component" value="Unassembled WGS sequence"/>
</dbReference>
<comment type="caution">
    <text evidence="1">The sequence shown here is derived from an EMBL/GenBank/DDBJ whole genome shotgun (WGS) entry which is preliminary data.</text>
</comment>
<sequence length="76" mass="7965">MPSMTHPATTDQNDSSPEVILGVDTHKDIHVAAVISIHGALLGSRSFPTTAEGTVPRSVFPARHAGLRSGEMGNCE</sequence>
<proteinExistence type="predicted"/>
<evidence type="ECO:0000313" key="2">
    <source>
        <dbReference type="Proteomes" id="UP000215199"/>
    </source>
</evidence>
<evidence type="ECO:0008006" key="3">
    <source>
        <dbReference type="Google" id="ProtNLM"/>
    </source>
</evidence>
<accession>A0A229SJJ8</accession>
<protein>
    <recommendedName>
        <fullName evidence="3">IS110 family transposase</fullName>
    </recommendedName>
</protein>